<reference evidence="2" key="1">
    <citation type="submission" date="2019-02" db="EMBL/GenBank/DDBJ databases">
        <authorList>
            <consortium name="Genoscope - CEA"/>
            <person name="William W."/>
        </authorList>
    </citation>
    <scope>NUCLEOTIDE SEQUENCE [LARGE SCALE GENOMIC DNA]</scope>
    <source>
        <strain evidence="2">YSy11</strain>
    </source>
</reference>
<dbReference type="EMBL" id="LR215729">
    <property type="protein sequence ID" value="VEV95358.1"/>
    <property type="molecule type" value="Genomic_DNA"/>
</dbReference>
<feature type="transmembrane region" description="Helical" evidence="1">
    <location>
        <begin position="45"/>
        <end position="65"/>
    </location>
</feature>
<evidence type="ECO:0000313" key="2">
    <source>
        <dbReference type="EMBL" id="VEV95358.1"/>
    </source>
</evidence>
<accession>A0A653DY27</accession>
<keyword evidence="1" id="KW-0472">Membrane</keyword>
<dbReference type="RefSeq" id="WP_150547374.1">
    <property type="nucleotide sequence ID" value="NZ_LR215729.2"/>
</dbReference>
<name>A0A653DY27_9PSED</name>
<feature type="transmembrane region" description="Helical" evidence="1">
    <location>
        <begin position="12"/>
        <end position="33"/>
    </location>
</feature>
<keyword evidence="1" id="KW-0812">Transmembrane</keyword>
<sequence>MKPSRSFSWATVSRIIAALFGGYLYTYAFTAAIAQMLPLEPRDALVVATLPAFVIYPLTILWALACPRPRMVWASAGLALPLLLIGFWPQFLRAVA</sequence>
<proteinExistence type="predicted"/>
<keyword evidence="1" id="KW-1133">Transmembrane helix</keyword>
<feature type="transmembrane region" description="Helical" evidence="1">
    <location>
        <begin position="72"/>
        <end position="91"/>
    </location>
</feature>
<evidence type="ECO:0000256" key="1">
    <source>
        <dbReference type="SAM" id="Phobius"/>
    </source>
</evidence>
<organism evidence="2">
    <name type="scientific">Pseudomonas marincola</name>
    <dbReference type="NCBI Taxonomy" id="437900"/>
    <lineage>
        <taxon>Bacteria</taxon>
        <taxon>Pseudomonadati</taxon>
        <taxon>Pseudomonadota</taxon>
        <taxon>Gammaproteobacteria</taxon>
        <taxon>Pseudomonadales</taxon>
        <taxon>Pseudomonadaceae</taxon>
        <taxon>Pseudomonas</taxon>
    </lineage>
</organism>
<dbReference type="AlphaFoldDB" id="A0A653DY27"/>
<gene>
    <name evidence="2" type="ORF">PMYSY11_0311</name>
</gene>
<protein>
    <submittedName>
        <fullName evidence="2">Iron transporter</fullName>
    </submittedName>
</protein>